<feature type="transmembrane region" description="Helical" evidence="1">
    <location>
        <begin position="12"/>
        <end position="40"/>
    </location>
</feature>
<accession>A0A2K4X5T2</accession>
<dbReference type="InterPro" id="IPR045584">
    <property type="entry name" value="Pilin-like"/>
</dbReference>
<dbReference type="SUPFAM" id="SSF54523">
    <property type="entry name" value="Pili subunits"/>
    <property type="match status" value="1"/>
</dbReference>
<keyword evidence="1" id="KW-0812">Transmembrane</keyword>
<evidence type="ECO:0000313" key="2">
    <source>
        <dbReference type="EMBL" id="MBE0381879.1"/>
    </source>
</evidence>
<dbReference type="Proteomes" id="UP000238288">
    <property type="component" value="Chromosome PCAR9a"/>
</dbReference>
<sequence>MQTAKYQYAFTLIELLLVMVIIGILAVSAFSFIGAGVSIYSQGIERQEAVAQARFVITRISKELRHATPNSLRLSCDNNTRGACSAQQCLEFTPFLSATHYTNYLPTVAPFNISAVDFELNNLTQPQAGSWATIYPLNSGDIYDENNNKRLQVSAFYSSATSAIDEWQFDKAFAQESPSKRLYLLSTPVSFCIEGQYLYRYSDYGFSATQLNAVGLQVSSGVKRDLLGIYIANNLASELFFTLDSISLQRNSVLNINAQMQFNETEVMNFNHEVHIPNVP</sequence>
<reference evidence="3 4" key="2">
    <citation type="submission" date="2017-11" db="EMBL/GenBank/DDBJ databases">
        <authorList>
            <person name="Han C.G."/>
        </authorList>
    </citation>
    <scope>NUCLEOTIDE SEQUENCE [LARGE SCALE GENOMIC DNA]</scope>
    <source>
        <strain evidence="4">ATCC 43555</strain>
        <strain evidence="3">ATCC43555</strain>
    </source>
</reference>
<dbReference type="Proteomes" id="UP000615003">
    <property type="component" value="Unassembled WGS sequence"/>
</dbReference>
<organism evidence="3 4">
    <name type="scientific">Pseudoalteromonas carrageenovora IAM 12662</name>
    <dbReference type="NCBI Taxonomy" id="1314868"/>
    <lineage>
        <taxon>Bacteria</taxon>
        <taxon>Pseudomonadati</taxon>
        <taxon>Pseudomonadota</taxon>
        <taxon>Gammaproteobacteria</taxon>
        <taxon>Alteromonadales</taxon>
        <taxon>Pseudoalteromonadaceae</taxon>
        <taxon>Pseudoalteromonas</taxon>
    </lineage>
</organism>
<keyword evidence="1" id="KW-1133">Transmembrane helix</keyword>
<keyword evidence="1" id="KW-0472">Membrane</keyword>
<proteinExistence type="predicted"/>
<dbReference type="GeneID" id="93662332"/>
<dbReference type="Gene3D" id="3.30.700.10">
    <property type="entry name" value="Glycoprotein, Type 4 Pilin"/>
    <property type="match status" value="1"/>
</dbReference>
<dbReference type="RefSeq" id="WP_058547578.1">
    <property type="nucleotide sequence ID" value="NZ_AQGW01000018.1"/>
</dbReference>
<dbReference type="Pfam" id="PF07963">
    <property type="entry name" value="N_methyl"/>
    <property type="match status" value="1"/>
</dbReference>
<evidence type="ECO:0000313" key="3">
    <source>
        <dbReference type="EMBL" id="SOU39687.1"/>
    </source>
</evidence>
<reference evidence="2 5" key="1">
    <citation type="submission" date="2015-06" db="EMBL/GenBank/DDBJ databases">
        <title>Genome sequence of Pseudoalteromonas carrageenovora.</title>
        <authorList>
            <person name="Xie B.-B."/>
            <person name="Rong J.-C."/>
            <person name="Qin Q.-L."/>
            <person name="Zhang Y.-Z."/>
        </authorList>
    </citation>
    <scope>NUCLEOTIDE SEQUENCE [LARGE SCALE GENOMIC DNA]</scope>
    <source>
        <strain evidence="2 5">IAM 12662</strain>
    </source>
</reference>
<dbReference type="EMBL" id="AQGW01000018">
    <property type="protein sequence ID" value="MBE0381879.1"/>
    <property type="molecule type" value="Genomic_DNA"/>
</dbReference>
<name>A0A2K4X5T2_PSEVC</name>
<evidence type="ECO:0000313" key="5">
    <source>
        <dbReference type="Proteomes" id="UP000615003"/>
    </source>
</evidence>
<dbReference type="NCBIfam" id="TIGR02532">
    <property type="entry name" value="IV_pilin_GFxxxE"/>
    <property type="match status" value="1"/>
</dbReference>
<gene>
    <name evidence="2" type="primary">mshO</name>
    <name evidence="3" type="ORF">PCAR9_A20107</name>
    <name evidence="2" type="ORF">PCARR_a0116</name>
</gene>
<evidence type="ECO:0000313" key="4">
    <source>
        <dbReference type="Proteomes" id="UP000238288"/>
    </source>
</evidence>
<protein>
    <submittedName>
        <fullName evidence="3">Agglutinin biogenesis protein MshO</fullName>
    </submittedName>
    <submittedName>
        <fullName evidence="2">MSHA biogenesis protein MshO</fullName>
    </submittedName>
</protein>
<dbReference type="EMBL" id="LT965928">
    <property type="protein sequence ID" value="SOU39687.1"/>
    <property type="molecule type" value="Genomic_DNA"/>
</dbReference>
<evidence type="ECO:0000256" key="1">
    <source>
        <dbReference type="SAM" id="Phobius"/>
    </source>
</evidence>
<keyword evidence="5" id="KW-1185">Reference proteome</keyword>
<dbReference type="OrthoDB" id="9788802at2"/>
<dbReference type="AlphaFoldDB" id="A0A2K4X5T2"/>
<dbReference type="InterPro" id="IPR012902">
    <property type="entry name" value="N_methyl_site"/>
</dbReference>